<keyword evidence="3" id="KW-1185">Reference proteome</keyword>
<protein>
    <submittedName>
        <fullName evidence="2">Unnamed protein product</fullName>
    </submittedName>
</protein>
<dbReference type="AlphaFoldDB" id="A0A9W6XYH0"/>
<gene>
    <name evidence="2" type="ORF">Pfra01_001851400</name>
</gene>
<feature type="region of interest" description="Disordered" evidence="1">
    <location>
        <begin position="76"/>
        <end position="104"/>
    </location>
</feature>
<accession>A0A9W6XYH0</accession>
<dbReference type="Proteomes" id="UP001165121">
    <property type="component" value="Unassembled WGS sequence"/>
</dbReference>
<name>A0A9W6XYH0_9STRA</name>
<sequence>MEVAGSEGQAPATPIVTRESVAITEAKRLAADNLSEDDDSTSSEDGGTPMTSLTTPLLPCIIDGDDNWMDAGAETCTYLNSDEGPDEAEKREDESSNESGDDSG</sequence>
<proteinExistence type="predicted"/>
<comment type="caution">
    <text evidence="2">The sequence shown here is derived from an EMBL/GenBank/DDBJ whole genome shotgun (WGS) entry which is preliminary data.</text>
</comment>
<feature type="region of interest" description="Disordered" evidence="1">
    <location>
        <begin position="28"/>
        <end position="58"/>
    </location>
</feature>
<reference evidence="2" key="1">
    <citation type="submission" date="2023-04" db="EMBL/GenBank/DDBJ databases">
        <title>Phytophthora fragariaefolia NBRC 109709.</title>
        <authorList>
            <person name="Ichikawa N."/>
            <person name="Sato H."/>
            <person name="Tonouchi N."/>
        </authorList>
    </citation>
    <scope>NUCLEOTIDE SEQUENCE</scope>
    <source>
        <strain evidence="2">NBRC 109709</strain>
    </source>
</reference>
<evidence type="ECO:0000256" key="1">
    <source>
        <dbReference type="SAM" id="MobiDB-lite"/>
    </source>
</evidence>
<dbReference type="EMBL" id="BSXT01002288">
    <property type="protein sequence ID" value="GMF48198.1"/>
    <property type="molecule type" value="Genomic_DNA"/>
</dbReference>
<evidence type="ECO:0000313" key="2">
    <source>
        <dbReference type="EMBL" id="GMF48198.1"/>
    </source>
</evidence>
<evidence type="ECO:0000313" key="3">
    <source>
        <dbReference type="Proteomes" id="UP001165121"/>
    </source>
</evidence>
<organism evidence="2 3">
    <name type="scientific">Phytophthora fragariaefolia</name>
    <dbReference type="NCBI Taxonomy" id="1490495"/>
    <lineage>
        <taxon>Eukaryota</taxon>
        <taxon>Sar</taxon>
        <taxon>Stramenopiles</taxon>
        <taxon>Oomycota</taxon>
        <taxon>Peronosporomycetes</taxon>
        <taxon>Peronosporales</taxon>
        <taxon>Peronosporaceae</taxon>
        <taxon>Phytophthora</taxon>
    </lineage>
</organism>
<feature type="compositionally biased region" description="Acidic residues" evidence="1">
    <location>
        <begin position="95"/>
        <end position="104"/>
    </location>
</feature>
<feature type="compositionally biased region" description="Low complexity" evidence="1">
    <location>
        <begin position="43"/>
        <end position="58"/>
    </location>
</feature>